<evidence type="ECO:0000313" key="9">
    <source>
        <dbReference type="EMBL" id="MBH8561858.1"/>
    </source>
</evidence>
<name>A0A8J7HQK9_9NOST</name>
<evidence type="ECO:0000256" key="2">
    <source>
        <dbReference type="ARBA" id="ARBA00012438"/>
    </source>
</evidence>
<keyword evidence="3" id="KW-0597">Phosphoprotein</keyword>
<evidence type="ECO:0000259" key="8">
    <source>
        <dbReference type="PROSITE" id="PS50109"/>
    </source>
</evidence>
<dbReference type="SMART" id="SM00388">
    <property type="entry name" value="HisKA"/>
    <property type="match status" value="1"/>
</dbReference>
<reference evidence="9 10" key="1">
    <citation type="journal article" date="2021" name="Int. J. Syst. Evol. Microbiol.">
        <title>Amazonocrinis nigriterrae gen. nov., sp. nov., Atlanticothrix silvestris gen. nov., sp. nov. and Dendronalium phyllosphericum gen. nov., sp. nov., nostocacean cyanobacteria from Brazilian environments.</title>
        <authorList>
            <person name="Alvarenga D.O."/>
            <person name="Andreote A.P.D."/>
            <person name="Branco L.H.Z."/>
            <person name="Delbaje E."/>
            <person name="Cruz R.B."/>
            <person name="Varani A.M."/>
            <person name="Fiore M.F."/>
        </authorList>
    </citation>
    <scope>NUCLEOTIDE SEQUENCE [LARGE SCALE GENOMIC DNA]</scope>
    <source>
        <strain evidence="9 10">CENA67</strain>
    </source>
</reference>
<dbReference type="CDD" id="cd00082">
    <property type="entry name" value="HisKA"/>
    <property type="match status" value="1"/>
</dbReference>
<dbReference type="GO" id="GO:0000155">
    <property type="term" value="F:phosphorelay sensor kinase activity"/>
    <property type="evidence" value="ECO:0007669"/>
    <property type="project" value="InterPro"/>
</dbReference>
<dbReference type="PANTHER" id="PTHR43547:SF2">
    <property type="entry name" value="HYBRID SIGNAL TRANSDUCTION HISTIDINE KINASE C"/>
    <property type="match status" value="1"/>
</dbReference>
<comment type="caution">
    <text evidence="9">The sequence shown here is derived from an EMBL/GenBank/DDBJ whole genome shotgun (WGS) entry which is preliminary data.</text>
</comment>
<gene>
    <name evidence="9" type="ORF">I8748_06665</name>
</gene>
<feature type="domain" description="Histidine kinase" evidence="8">
    <location>
        <begin position="139"/>
        <end position="360"/>
    </location>
</feature>
<proteinExistence type="predicted"/>
<dbReference type="AlphaFoldDB" id="A0A8J7HQK9"/>
<evidence type="ECO:0000256" key="4">
    <source>
        <dbReference type="ARBA" id="ARBA00022679"/>
    </source>
</evidence>
<evidence type="ECO:0000256" key="6">
    <source>
        <dbReference type="ARBA" id="ARBA00023012"/>
    </source>
</evidence>
<dbReference type="InterPro" id="IPR036097">
    <property type="entry name" value="HisK_dim/P_sf"/>
</dbReference>
<dbReference type="CDD" id="cd00075">
    <property type="entry name" value="HATPase"/>
    <property type="match status" value="1"/>
</dbReference>
<sequence length="366" mass="40626">MLLFATKLLTKNSQLSRLAVILGLFGAVMLMEFETPTEYVFGYLYTGPILLTNSWFGKIANFQATTFAVCLTILNLFLPGGEVIKPSTAASRAIAAMALIVTGVLSDRLRRSQEAIALTRAKLESQEELAKVREDFASTLTHDLKTPLLGAIETIKAFQQEKFGPVLPTQQKVLDTMARSHKTSLQLVETLLDVYRNDTEGLKLDLAPVDLTNLAEEVASSLIELAANRRVHLSVSYSDSDWRSALWVFGDALQLQRVFNNLLVNAINHSRRGARVEVVLEPQASYQVVKILDTGAGIQPEQFPHLFERFYQGHSDRQAKGSGLGLYLSRQIIEAHKGIIWAENRVPTGTMFAFKLPVYPFQSVTA</sequence>
<evidence type="ECO:0000256" key="3">
    <source>
        <dbReference type="ARBA" id="ARBA00022553"/>
    </source>
</evidence>
<dbReference type="PROSITE" id="PS50109">
    <property type="entry name" value="HIS_KIN"/>
    <property type="match status" value="1"/>
</dbReference>
<keyword evidence="10" id="KW-1185">Reference proteome</keyword>
<dbReference type="Gene3D" id="1.10.287.130">
    <property type="match status" value="1"/>
</dbReference>
<organism evidence="9 10">
    <name type="scientific">Amazonocrinis nigriterrae CENA67</name>
    <dbReference type="NCBI Taxonomy" id="2794033"/>
    <lineage>
        <taxon>Bacteria</taxon>
        <taxon>Bacillati</taxon>
        <taxon>Cyanobacteriota</taxon>
        <taxon>Cyanophyceae</taxon>
        <taxon>Nostocales</taxon>
        <taxon>Nostocaceae</taxon>
        <taxon>Amazonocrinis</taxon>
        <taxon>Amazonocrinis nigriterrae</taxon>
    </lineage>
</organism>
<dbReference type="Proteomes" id="UP000632766">
    <property type="component" value="Unassembled WGS sequence"/>
</dbReference>
<dbReference type="InterPro" id="IPR003594">
    <property type="entry name" value="HATPase_dom"/>
</dbReference>
<keyword evidence="6" id="KW-0902">Two-component regulatory system</keyword>
<dbReference type="SUPFAM" id="SSF55874">
    <property type="entry name" value="ATPase domain of HSP90 chaperone/DNA topoisomerase II/histidine kinase"/>
    <property type="match status" value="1"/>
</dbReference>
<dbReference type="InterPro" id="IPR036890">
    <property type="entry name" value="HATPase_C_sf"/>
</dbReference>
<dbReference type="FunFam" id="3.30.565.10:FF:000006">
    <property type="entry name" value="Sensor histidine kinase WalK"/>
    <property type="match status" value="1"/>
</dbReference>
<dbReference type="InterPro" id="IPR005467">
    <property type="entry name" value="His_kinase_dom"/>
</dbReference>
<keyword evidence="4" id="KW-0808">Transferase</keyword>
<evidence type="ECO:0000256" key="5">
    <source>
        <dbReference type="ARBA" id="ARBA00022777"/>
    </source>
</evidence>
<dbReference type="SMART" id="SM00387">
    <property type="entry name" value="HATPase_c"/>
    <property type="match status" value="1"/>
</dbReference>
<comment type="catalytic activity">
    <reaction evidence="1">
        <text>ATP + protein L-histidine = ADP + protein N-phospho-L-histidine.</text>
        <dbReference type="EC" id="2.7.13.3"/>
    </reaction>
</comment>
<dbReference type="SUPFAM" id="SSF47384">
    <property type="entry name" value="Homodimeric domain of signal transducing histidine kinase"/>
    <property type="match status" value="1"/>
</dbReference>
<dbReference type="RefSeq" id="WP_198123859.1">
    <property type="nucleotide sequence ID" value="NZ_JAECZC010000008.1"/>
</dbReference>
<dbReference type="EMBL" id="JAECZC010000008">
    <property type="protein sequence ID" value="MBH8561858.1"/>
    <property type="molecule type" value="Genomic_DNA"/>
</dbReference>
<dbReference type="PANTHER" id="PTHR43547">
    <property type="entry name" value="TWO-COMPONENT HISTIDINE KINASE"/>
    <property type="match status" value="1"/>
</dbReference>
<keyword evidence="5 9" id="KW-0418">Kinase</keyword>
<evidence type="ECO:0000256" key="7">
    <source>
        <dbReference type="ARBA" id="ARBA00055745"/>
    </source>
</evidence>
<evidence type="ECO:0000313" key="10">
    <source>
        <dbReference type="Proteomes" id="UP000632766"/>
    </source>
</evidence>
<dbReference type="Gene3D" id="3.30.565.10">
    <property type="entry name" value="Histidine kinase-like ATPase, C-terminal domain"/>
    <property type="match status" value="1"/>
</dbReference>
<protein>
    <recommendedName>
        <fullName evidence="2">histidine kinase</fullName>
        <ecNumber evidence="2">2.7.13.3</ecNumber>
    </recommendedName>
</protein>
<accession>A0A8J7HQK9</accession>
<dbReference type="Pfam" id="PF00512">
    <property type="entry name" value="HisKA"/>
    <property type="match status" value="1"/>
</dbReference>
<dbReference type="PRINTS" id="PR00344">
    <property type="entry name" value="BCTRLSENSOR"/>
</dbReference>
<dbReference type="InterPro" id="IPR003661">
    <property type="entry name" value="HisK_dim/P_dom"/>
</dbReference>
<dbReference type="InterPro" id="IPR004358">
    <property type="entry name" value="Sig_transdc_His_kin-like_C"/>
</dbReference>
<dbReference type="Pfam" id="PF02518">
    <property type="entry name" value="HATPase_c"/>
    <property type="match status" value="1"/>
</dbReference>
<comment type="function">
    <text evidence="7">Photoreceptor which exists in two forms that are reversibly interconvertible by light: the R form that absorbs maximally in the red region of the spectrum and the FR form that absorbs maximally in the far-red region.</text>
</comment>
<dbReference type="EC" id="2.7.13.3" evidence="2"/>
<evidence type="ECO:0000256" key="1">
    <source>
        <dbReference type="ARBA" id="ARBA00000085"/>
    </source>
</evidence>